<accession>A0A1H8APA6</accession>
<dbReference type="Proteomes" id="UP000183015">
    <property type="component" value="Unassembled WGS sequence"/>
</dbReference>
<dbReference type="InterPro" id="IPR002725">
    <property type="entry name" value="YgjP-like_metallopeptidase"/>
</dbReference>
<dbReference type="eggNOG" id="COG1451">
    <property type="taxonomic scope" value="Bacteria"/>
</dbReference>
<evidence type="ECO:0000259" key="1">
    <source>
        <dbReference type="Pfam" id="PF01863"/>
    </source>
</evidence>
<dbReference type="STRING" id="235985.SAMN05414137_14817"/>
<keyword evidence="3" id="KW-1185">Reference proteome</keyword>
<reference evidence="3" key="1">
    <citation type="submission" date="2016-10" db="EMBL/GenBank/DDBJ databases">
        <authorList>
            <person name="Varghese N."/>
        </authorList>
    </citation>
    <scope>NUCLEOTIDE SEQUENCE [LARGE SCALE GENOMIC DNA]</scope>
    <source>
        <strain evidence="3">DSM 45096 / BCRC 16803 / CGMCC 4.1857 / CIP 109030 / JCM 12277 / KCTC 19219 / NBRC 100920 / 33214</strain>
    </source>
</reference>
<gene>
    <name evidence="2" type="ORF">SAMN05414137_14817</name>
</gene>
<organism evidence="2 3">
    <name type="scientific">Streptacidiphilus jiangxiensis</name>
    <dbReference type="NCBI Taxonomy" id="235985"/>
    <lineage>
        <taxon>Bacteria</taxon>
        <taxon>Bacillati</taxon>
        <taxon>Actinomycetota</taxon>
        <taxon>Actinomycetes</taxon>
        <taxon>Kitasatosporales</taxon>
        <taxon>Streptomycetaceae</taxon>
        <taxon>Streptacidiphilus</taxon>
    </lineage>
</organism>
<dbReference type="RefSeq" id="WP_042449413.1">
    <property type="nucleotide sequence ID" value="NZ_BBPN01000016.1"/>
</dbReference>
<protein>
    <recommendedName>
        <fullName evidence="1">YgjP-like metallopeptidase domain-containing protein</fullName>
    </recommendedName>
</protein>
<dbReference type="OrthoDB" id="9811177at2"/>
<sequence length="263" mass="28776">MPTDLTAGLADRVAEALAADGTLKEGSYSVVLSRRKRAVVETRADGHHVVRIVATSTPEKIVRFVRANRTALEENARRIREAAPQRPAKQLRDGEVFQLLGRPVALRPTASPADPAPAGAMLLDAAELERRGARAVIDWYCDFGLGWMHSTAPALWSRLAPGRPLPTLAVRDLGKRREGLFEDGPFRATLHWRVFQLDAVLVEYALAHELAHAARPPGASHGPGFWRCLQGALPDARARHRDLLVAARTAWVGDLTEGIAKRP</sequence>
<evidence type="ECO:0000313" key="2">
    <source>
        <dbReference type="EMBL" id="SEM72555.1"/>
    </source>
</evidence>
<name>A0A1H8APA6_STRJI</name>
<dbReference type="Gene3D" id="3.30.2010.10">
    <property type="entry name" value="Metalloproteases ('zincins'), catalytic domain"/>
    <property type="match status" value="1"/>
</dbReference>
<proteinExistence type="predicted"/>
<evidence type="ECO:0000313" key="3">
    <source>
        <dbReference type="Proteomes" id="UP000183015"/>
    </source>
</evidence>
<dbReference type="AlphaFoldDB" id="A0A1H8APA6"/>
<dbReference type="EMBL" id="FOAZ01000048">
    <property type="protein sequence ID" value="SEM72555.1"/>
    <property type="molecule type" value="Genomic_DNA"/>
</dbReference>
<feature type="domain" description="YgjP-like metallopeptidase" evidence="1">
    <location>
        <begin position="37"/>
        <end position="243"/>
    </location>
</feature>
<dbReference type="Pfam" id="PF01863">
    <property type="entry name" value="YgjP-like"/>
    <property type="match status" value="1"/>
</dbReference>